<proteinExistence type="predicted"/>
<evidence type="ECO:0000313" key="1">
    <source>
        <dbReference type="EMBL" id="CAJ0699309.1"/>
    </source>
</evidence>
<gene>
    <name evidence="1" type="ORF">LMG18091_02901</name>
</gene>
<protein>
    <submittedName>
        <fullName evidence="1">Uncharacterized protein</fullName>
    </submittedName>
</protein>
<organism evidence="1 2">
    <name type="scientific">Ralstonia wenshanensis</name>
    <dbReference type="NCBI Taxonomy" id="2842456"/>
    <lineage>
        <taxon>Bacteria</taxon>
        <taxon>Pseudomonadati</taxon>
        <taxon>Pseudomonadota</taxon>
        <taxon>Betaproteobacteria</taxon>
        <taxon>Burkholderiales</taxon>
        <taxon>Burkholderiaceae</taxon>
        <taxon>Ralstonia</taxon>
    </lineage>
</organism>
<accession>A0AAD2EP95</accession>
<dbReference type="RefSeq" id="WP_316870343.1">
    <property type="nucleotide sequence ID" value="NZ_CATWAF010000004.1"/>
</dbReference>
<dbReference type="EMBL" id="CATWAF010000004">
    <property type="protein sequence ID" value="CAJ0699309.1"/>
    <property type="molecule type" value="Genomic_DNA"/>
</dbReference>
<comment type="caution">
    <text evidence="1">The sequence shown here is derived from an EMBL/GenBank/DDBJ whole genome shotgun (WGS) entry which is preliminary data.</text>
</comment>
<reference evidence="1 2" key="1">
    <citation type="submission" date="2023-07" db="EMBL/GenBank/DDBJ databases">
        <authorList>
            <person name="Peeters C."/>
        </authorList>
    </citation>
    <scope>NUCLEOTIDE SEQUENCE [LARGE SCALE GENOMIC DNA]</scope>
    <source>
        <strain evidence="1 2">LMG 18091</strain>
    </source>
</reference>
<dbReference type="Proteomes" id="UP001189915">
    <property type="component" value="Unassembled WGS sequence"/>
</dbReference>
<sequence length="114" mass="12691">MNAAQKITGTEEAWESGELGASVQHAAVAPKEAQDAVDQALGMQMVSIRLPKALIEEFRALAKVHRMGYQPLMREALKRFAEGEMKRLVIQYGDVIEREVSQQKETHVDERAAA</sequence>
<name>A0AAD2EP95_9RALS</name>
<dbReference type="AlphaFoldDB" id="A0AAD2EP95"/>
<evidence type="ECO:0000313" key="2">
    <source>
        <dbReference type="Proteomes" id="UP001189915"/>
    </source>
</evidence>
<keyword evidence="2" id="KW-1185">Reference proteome</keyword>